<evidence type="ECO:0000313" key="2">
    <source>
        <dbReference type="Proteomes" id="UP001153555"/>
    </source>
</evidence>
<proteinExistence type="predicted"/>
<reference evidence="1" key="1">
    <citation type="submission" date="2019-12" db="EMBL/GenBank/DDBJ databases">
        <authorList>
            <person name="Scholes J."/>
        </authorList>
    </citation>
    <scope>NUCLEOTIDE SEQUENCE</scope>
</reference>
<feature type="non-terminal residue" evidence="1">
    <location>
        <position position="149"/>
    </location>
</feature>
<feature type="non-terminal residue" evidence="1">
    <location>
        <position position="1"/>
    </location>
</feature>
<gene>
    <name evidence="1" type="ORF">SHERM_21494</name>
</gene>
<organism evidence="1 2">
    <name type="scientific">Striga hermonthica</name>
    <name type="common">Purple witchweed</name>
    <name type="synonym">Buchnera hermonthica</name>
    <dbReference type="NCBI Taxonomy" id="68872"/>
    <lineage>
        <taxon>Eukaryota</taxon>
        <taxon>Viridiplantae</taxon>
        <taxon>Streptophyta</taxon>
        <taxon>Embryophyta</taxon>
        <taxon>Tracheophyta</taxon>
        <taxon>Spermatophyta</taxon>
        <taxon>Magnoliopsida</taxon>
        <taxon>eudicotyledons</taxon>
        <taxon>Gunneridae</taxon>
        <taxon>Pentapetalae</taxon>
        <taxon>asterids</taxon>
        <taxon>lamiids</taxon>
        <taxon>Lamiales</taxon>
        <taxon>Orobanchaceae</taxon>
        <taxon>Buchnereae</taxon>
        <taxon>Striga</taxon>
    </lineage>
</organism>
<evidence type="ECO:0000313" key="1">
    <source>
        <dbReference type="EMBL" id="CAA0824585.1"/>
    </source>
</evidence>
<dbReference type="Proteomes" id="UP001153555">
    <property type="component" value="Unassembled WGS sequence"/>
</dbReference>
<dbReference type="EMBL" id="CACSLK010024774">
    <property type="protein sequence ID" value="CAA0824585.1"/>
    <property type="molecule type" value="Genomic_DNA"/>
</dbReference>
<dbReference type="AlphaFoldDB" id="A0A9N7N8V2"/>
<name>A0A9N7N8V2_STRHE</name>
<comment type="caution">
    <text evidence="1">The sequence shown here is derived from an EMBL/GenBank/DDBJ whole genome shotgun (WGS) entry which is preliminary data.</text>
</comment>
<protein>
    <submittedName>
        <fullName evidence="1">Uncharacterized protein</fullName>
    </submittedName>
</protein>
<accession>A0A9N7N8V2</accession>
<sequence length="149" mass="16646">FLSTVSYLESLPDQLDLICCLLDQFGTEYSSLSDVVPIKRGTTFATVKCLVRSHLNRRMIAVVIRELGAELNSSFVPIASCKLCQNMLTNLGSLSDTIVTGTPWSRMIPRVYISANLSKDIFIETGKMSDLSQSVDHDPDNIVMFRRPR</sequence>
<keyword evidence="2" id="KW-1185">Reference proteome</keyword>